<comment type="caution">
    <text evidence="1">The sequence shown here is derived from an EMBL/GenBank/DDBJ whole genome shotgun (WGS) entry which is preliminary data.</text>
</comment>
<keyword evidence="2" id="KW-1185">Reference proteome</keyword>
<gene>
    <name evidence="1" type="ORF">GCM10023215_61860</name>
</gene>
<sequence>MVRPHKGRSLRVSGEVLVDAVPDTLSRLVWTRSSTPRRRTIAISFAGPKRVTDGARTA</sequence>
<dbReference type="EMBL" id="BAABIC010000031">
    <property type="protein sequence ID" value="GAA4711262.1"/>
    <property type="molecule type" value="Genomic_DNA"/>
</dbReference>
<reference evidence="2" key="1">
    <citation type="journal article" date="2019" name="Int. J. Syst. Evol. Microbiol.">
        <title>The Global Catalogue of Microorganisms (GCM) 10K type strain sequencing project: providing services to taxonomists for standard genome sequencing and annotation.</title>
        <authorList>
            <consortium name="The Broad Institute Genomics Platform"/>
            <consortium name="The Broad Institute Genome Sequencing Center for Infectious Disease"/>
            <person name="Wu L."/>
            <person name="Ma J."/>
        </authorList>
    </citation>
    <scope>NUCLEOTIDE SEQUENCE [LARGE SCALE GENOMIC DNA]</scope>
    <source>
        <strain evidence="2">JCM 18055</strain>
    </source>
</reference>
<organism evidence="1 2">
    <name type="scientific">Pseudonocardia yuanmonensis</name>
    <dbReference type="NCBI Taxonomy" id="1095914"/>
    <lineage>
        <taxon>Bacteria</taxon>
        <taxon>Bacillati</taxon>
        <taxon>Actinomycetota</taxon>
        <taxon>Actinomycetes</taxon>
        <taxon>Pseudonocardiales</taxon>
        <taxon>Pseudonocardiaceae</taxon>
        <taxon>Pseudonocardia</taxon>
    </lineage>
</organism>
<accession>A0ABP8XPQ6</accession>
<protein>
    <submittedName>
        <fullName evidence="1">Uncharacterized protein</fullName>
    </submittedName>
</protein>
<dbReference type="Proteomes" id="UP001500325">
    <property type="component" value="Unassembled WGS sequence"/>
</dbReference>
<dbReference type="RefSeq" id="WP_345384336.1">
    <property type="nucleotide sequence ID" value="NZ_BAABIC010000031.1"/>
</dbReference>
<name>A0ABP8XPQ6_9PSEU</name>
<proteinExistence type="predicted"/>
<evidence type="ECO:0000313" key="1">
    <source>
        <dbReference type="EMBL" id="GAA4711262.1"/>
    </source>
</evidence>
<evidence type="ECO:0000313" key="2">
    <source>
        <dbReference type="Proteomes" id="UP001500325"/>
    </source>
</evidence>